<dbReference type="Gene3D" id="3.40.50.1820">
    <property type="entry name" value="alpha/beta hydrolase"/>
    <property type="match status" value="1"/>
</dbReference>
<gene>
    <name evidence="1" type="ORF">AVDCRST_MAG08-2490</name>
</gene>
<sequence length="181" mass="19459">MQPAGKTRTDLVAALIEDDGSGAVDVRLALRRPELVRTLALVEPLLSTLLRDAGDPLSDECRHTAESFVHRARAGQGAQAWALFLDHRNGPGTRAGMADKARARFLAQTAEGFLSNPSNPMAPGDCRRVPAQTTIVRGGETTAPDRRVAELLRDAIPGAGRMSSPTRPEELARIVIGHLER</sequence>
<dbReference type="AlphaFoldDB" id="A0A6J4ISX8"/>
<dbReference type="EMBL" id="CADCTG010000186">
    <property type="protein sequence ID" value="CAA9257977.1"/>
    <property type="molecule type" value="Genomic_DNA"/>
</dbReference>
<dbReference type="InterPro" id="IPR029058">
    <property type="entry name" value="AB_hydrolase_fold"/>
</dbReference>
<reference evidence="1" key="1">
    <citation type="submission" date="2020-02" db="EMBL/GenBank/DDBJ databases">
        <authorList>
            <person name="Meier V. D."/>
        </authorList>
    </citation>
    <scope>NUCLEOTIDE SEQUENCE</scope>
    <source>
        <strain evidence="1">AVDCRST_MAG08</strain>
    </source>
</reference>
<organism evidence="1">
    <name type="scientific">uncultured Acetobacteraceae bacterium</name>
    <dbReference type="NCBI Taxonomy" id="169975"/>
    <lineage>
        <taxon>Bacteria</taxon>
        <taxon>Pseudomonadati</taxon>
        <taxon>Pseudomonadota</taxon>
        <taxon>Alphaproteobacteria</taxon>
        <taxon>Acetobacterales</taxon>
        <taxon>Acetobacteraceae</taxon>
        <taxon>environmental samples</taxon>
    </lineage>
</organism>
<proteinExistence type="predicted"/>
<name>A0A6J4ISX8_9PROT</name>
<accession>A0A6J4ISX8</accession>
<evidence type="ECO:0000313" key="1">
    <source>
        <dbReference type="EMBL" id="CAA9257977.1"/>
    </source>
</evidence>
<dbReference type="SUPFAM" id="SSF53474">
    <property type="entry name" value="alpha/beta-Hydrolases"/>
    <property type="match status" value="1"/>
</dbReference>
<protein>
    <submittedName>
        <fullName evidence="1">Uncharacterized protein</fullName>
    </submittedName>
</protein>